<dbReference type="Gene3D" id="2.60.40.1120">
    <property type="entry name" value="Carboxypeptidase-like, regulatory domain"/>
    <property type="match status" value="1"/>
</dbReference>
<dbReference type="HOGENOM" id="CLU_017617_1_0_10"/>
<dbReference type="InterPro" id="IPR008969">
    <property type="entry name" value="CarboxyPept-like_regulatory"/>
</dbReference>
<keyword evidence="2" id="KW-0472">Membrane</keyword>
<evidence type="ECO:0000259" key="5">
    <source>
        <dbReference type="Pfam" id="PF14905"/>
    </source>
</evidence>
<feature type="signal peptide" evidence="4">
    <location>
        <begin position="1"/>
        <end position="22"/>
    </location>
</feature>
<dbReference type="KEGG" id="eao:BD94_2365"/>
<keyword evidence="3" id="KW-0998">Cell outer membrane</keyword>
<dbReference type="SUPFAM" id="SSF56935">
    <property type="entry name" value="Porins"/>
    <property type="match status" value="1"/>
</dbReference>
<organism evidence="6 7">
    <name type="scientific">Elizabethkingia anophelis NUHP1</name>
    <dbReference type="NCBI Taxonomy" id="1338011"/>
    <lineage>
        <taxon>Bacteria</taxon>
        <taxon>Pseudomonadati</taxon>
        <taxon>Bacteroidota</taxon>
        <taxon>Flavobacteriia</taxon>
        <taxon>Flavobacteriales</taxon>
        <taxon>Weeksellaceae</taxon>
        <taxon>Elizabethkingia</taxon>
    </lineage>
</organism>
<comment type="subcellular location">
    <subcellularLocation>
        <location evidence="1">Cell outer membrane</location>
    </subcellularLocation>
</comment>
<feature type="chain" id="PRO_5001718503" evidence="4">
    <location>
        <begin position="23"/>
        <end position="790"/>
    </location>
</feature>
<dbReference type="AlphaFoldDB" id="A0A077EL52"/>
<keyword evidence="4" id="KW-0732">Signal</keyword>
<reference evidence="6" key="1">
    <citation type="journal article" date="2013" name="Lancet">
        <title>First case of E anophelis outbreak in an intensive-care unit.</title>
        <authorList>
            <person name="Teo J."/>
            <person name="Tan S.Y."/>
            <person name="Tay M."/>
            <person name="Ding Y."/>
            <person name="Kjelleberg S."/>
            <person name="Givskov M."/>
            <person name="Lin R.T."/>
            <person name="Yang L."/>
        </authorList>
    </citation>
    <scope>NUCLEOTIDE SEQUENCE [LARGE SCALE GENOMIC DNA]</scope>
    <source>
        <strain evidence="6">NUHP1</strain>
    </source>
</reference>
<dbReference type="InterPro" id="IPR036942">
    <property type="entry name" value="Beta-barrel_TonB_sf"/>
</dbReference>
<sequence>MKKIVLSICLLPVMLWAQQQKAEGIVTNDKKERIPQAKVYIYDQNNTLLKSLTTDEKGSFTIEGIDSEELKIVVDDLEYDKLEKVIKLSDLNANPNFVLKKSVTEIQEVSMTKQKPVVKRKIDRLEFNVENSNISSLNGWEILKKTPGVVFSNDAFKIKGSSAILVTINDKKVSLSSEELKNLLENTQGSDVKSVEVITNPPAKYEASGSAVLNIVLKQNKLEGYRGYVTGKYVQSIYPKGVGSIAQYYKKGKISAMASYSRGAGAYYREESNYIYYPENQTTWRGIMNRKDINNSQNTVNSSLEYTPDDKITFTLNYRGHFAPRSAGLYFVPNTIYNAQNIAESYYNTINDHNSRSINNNVSLQVERKFDNSTLSLTTYYITSNYKKYENVLTDLNFANQPTSTQNFISNNWQDVKLFSQQVDYGWKKDKWELEAGGKYSLVKTTSTLDFSDDENGKLVYRPDKSNIFNYTEGYIAAYASASLNFKKWAFKAGLRTENTNLNGVVSTPYEKNTNDYWKLFPTAYIQYTTDSKQQFGLSYGKRISRPSYSWLNPAKSYYNLFSYFQGDPKLKATISHNLSFTYNVKDWNFEVYYRKDIDPSMEISYQVPQTNTLVFHYTNIQKANAFGASLYKNFQLKPWWTLSVSEDFSYNENYFFGQDQQLYENKIYNLNSTISTSFTLQKVSDWTLEIGHQYYSPSIQGTFRISGAWEAYLVTNRKFFDKKLEASLFFLDIFKTSKQKIATKYANQDNYFIDYRDTQQFVLQLKYNFGNQKVKGTKTIKKTDEQNRM</sequence>
<dbReference type="Pfam" id="PF13715">
    <property type="entry name" value="CarbopepD_reg_2"/>
    <property type="match status" value="1"/>
</dbReference>
<dbReference type="RefSeq" id="WP_024564112.1">
    <property type="nucleotide sequence ID" value="NZ_CP007547.1"/>
</dbReference>
<dbReference type="InterPro" id="IPR041700">
    <property type="entry name" value="OMP_b-brl_3"/>
</dbReference>
<dbReference type="eggNOG" id="COG4772">
    <property type="taxonomic scope" value="Bacteria"/>
</dbReference>
<evidence type="ECO:0000313" key="7">
    <source>
        <dbReference type="Proteomes" id="UP000028933"/>
    </source>
</evidence>
<dbReference type="EMBL" id="CP007547">
    <property type="protein sequence ID" value="AIL46140.1"/>
    <property type="molecule type" value="Genomic_DNA"/>
</dbReference>
<evidence type="ECO:0000256" key="3">
    <source>
        <dbReference type="ARBA" id="ARBA00023237"/>
    </source>
</evidence>
<protein>
    <submittedName>
        <fullName evidence="6">Putative TonB-dependent receptor</fullName>
    </submittedName>
</protein>
<name>A0A077EL52_9FLAO</name>
<dbReference type="Proteomes" id="UP000028933">
    <property type="component" value="Chromosome"/>
</dbReference>
<dbReference type="STRING" id="1338011.BD94_2365"/>
<evidence type="ECO:0000256" key="1">
    <source>
        <dbReference type="ARBA" id="ARBA00004442"/>
    </source>
</evidence>
<evidence type="ECO:0000256" key="4">
    <source>
        <dbReference type="SAM" id="SignalP"/>
    </source>
</evidence>
<reference evidence="6" key="2">
    <citation type="journal article" date="2015" name="Genome Biol. Evol.">
        <title>Complete Genome Sequence and Transcriptomic Analysis of the Novel Pathogen Elizabethkingia anophelis in Response to Oxidative Stress.</title>
        <authorList>
            <person name="Li Y."/>
            <person name="Liu Y."/>
            <person name="Chew S.C."/>
            <person name="Tay M."/>
            <person name="Salido M.M."/>
            <person name="Teo J."/>
            <person name="Lauro F.M."/>
            <person name="Givskov M."/>
            <person name="Yang L."/>
        </authorList>
    </citation>
    <scope>NUCLEOTIDE SEQUENCE</scope>
    <source>
        <strain evidence="6">NUHP1</strain>
    </source>
</reference>
<dbReference type="GO" id="GO:0009279">
    <property type="term" value="C:cell outer membrane"/>
    <property type="evidence" value="ECO:0007669"/>
    <property type="project" value="UniProtKB-SubCell"/>
</dbReference>
<accession>A0A077EL52</accession>
<feature type="domain" description="Outer membrane protein beta-barrel" evidence="5">
    <location>
        <begin position="369"/>
        <end position="768"/>
    </location>
</feature>
<dbReference type="SUPFAM" id="SSF49464">
    <property type="entry name" value="Carboxypeptidase regulatory domain-like"/>
    <property type="match status" value="1"/>
</dbReference>
<gene>
    <name evidence="6" type="ORF">BD94_2365</name>
</gene>
<proteinExistence type="predicted"/>
<dbReference type="Pfam" id="PF14905">
    <property type="entry name" value="OMP_b-brl_3"/>
    <property type="match status" value="1"/>
</dbReference>
<evidence type="ECO:0000313" key="6">
    <source>
        <dbReference type="EMBL" id="AIL46140.1"/>
    </source>
</evidence>
<dbReference type="Gene3D" id="2.40.170.20">
    <property type="entry name" value="TonB-dependent receptor, beta-barrel domain"/>
    <property type="match status" value="1"/>
</dbReference>
<keyword evidence="6" id="KW-0675">Receptor</keyword>
<evidence type="ECO:0000256" key="2">
    <source>
        <dbReference type="ARBA" id="ARBA00023136"/>
    </source>
</evidence>